<comment type="caution">
    <text evidence="1">The sequence shown here is derived from an EMBL/GenBank/DDBJ whole genome shotgun (WGS) entry which is preliminary data.</text>
</comment>
<evidence type="ECO:0000313" key="2">
    <source>
        <dbReference type="Proteomes" id="UP000050827"/>
    </source>
</evidence>
<reference evidence="1 2" key="1">
    <citation type="submission" date="2015-04" db="EMBL/GenBank/DDBJ databases">
        <title>Complete genome of flavobacterium.</title>
        <authorList>
            <person name="Kwon Y.M."/>
            <person name="Kim S.-J."/>
        </authorList>
    </citation>
    <scope>NUCLEOTIDE SEQUENCE [LARGE SCALE GENOMIC DNA]</scope>
    <source>
        <strain evidence="1 2">DK169</strain>
    </source>
</reference>
<dbReference type="RefSeq" id="WP_055394806.1">
    <property type="nucleotide sequence ID" value="NZ_LCTZ01000002.1"/>
</dbReference>
<dbReference type="EMBL" id="LCTZ01000002">
    <property type="protein sequence ID" value="KQC30196.1"/>
    <property type="molecule type" value="Genomic_DNA"/>
</dbReference>
<protein>
    <submittedName>
        <fullName evidence="1">Uncharacterized protein</fullName>
    </submittedName>
</protein>
<gene>
    <name evidence="1" type="ORF">AAY42_10140</name>
</gene>
<dbReference type="Proteomes" id="UP000050827">
    <property type="component" value="Unassembled WGS sequence"/>
</dbReference>
<proteinExistence type="predicted"/>
<accession>A0A0Q0XGH9</accession>
<dbReference type="AlphaFoldDB" id="A0A0Q0XGH9"/>
<organism evidence="1 2">
    <name type="scientific">Flagellimonas eckloniae</name>
    <dbReference type="NCBI Taxonomy" id="346185"/>
    <lineage>
        <taxon>Bacteria</taxon>
        <taxon>Pseudomonadati</taxon>
        <taxon>Bacteroidota</taxon>
        <taxon>Flavobacteriia</taxon>
        <taxon>Flavobacteriales</taxon>
        <taxon>Flavobacteriaceae</taxon>
        <taxon>Flagellimonas</taxon>
    </lineage>
</organism>
<name>A0A0Q0XGH9_9FLAO</name>
<dbReference type="STRING" id="346185.AAY42_10140"/>
<evidence type="ECO:0000313" key="1">
    <source>
        <dbReference type="EMBL" id="KQC30196.1"/>
    </source>
</evidence>
<keyword evidence="2" id="KW-1185">Reference proteome</keyword>
<sequence length="130" mass="15466">MDRITLTYLGRTLSRDKKIRYRYRNSKTGKVDWYGKKLMGESIGSIIECTPTDKGVKKPYEFKGRLEQKELDELTEKDWAVQKEYELLREIKKVPKSKYNKLVGEINGLMWNLTPNQKKLFKMKLLMDLK</sequence>